<proteinExistence type="predicted"/>
<name>A0ABT4EWV6_9BACI</name>
<dbReference type="Pfam" id="PF19654">
    <property type="entry name" value="DUF6157"/>
    <property type="match status" value="1"/>
</dbReference>
<sequence length="135" mass="15677">MSYKNTFIKISEDSEVNSAITPLPRNNKPTIASIEYDIISNNPYKYTQEDVQFQTYLIKNQINSEQLDESREHFFQKPKACFRASPLVKKYGWGIHYDDEGKIAIYDCNSEGYEQFLNSESITLLKGMRSKRSGK</sequence>
<keyword evidence="2" id="KW-1185">Reference proteome</keyword>
<dbReference type="InterPro" id="IPR046155">
    <property type="entry name" value="DUF6157"/>
</dbReference>
<evidence type="ECO:0000313" key="1">
    <source>
        <dbReference type="EMBL" id="MCY9548746.1"/>
    </source>
</evidence>
<dbReference type="Proteomes" id="UP001527052">
    <property type="component" value="Unassembled WGS sequence"/>
</dbReference>
<gene>
    <name evidence="1" type="ORF">M5W82_17635</name>
</gene>
<dbReference type="RefSeq" id="WP_134026972.1">
    <property type="nucleotide sequence ID" value="NZ_CP189807.1"/>
</dbReference>
<protein>
    <submittedName>
        <fullName evidence="1">DUF6157 family protein</fullName>
    </submittedName>
</protein>
<comment type="caution">
    <text evidence="1">The sequence shown here is derived from an EMBL/GenBank/DDBJ whole genome shotgun (WGS) entry which is preliminary data.</text>
</comment>
<organism evidence="1 2">
    <name type="scientific">Lysinibacillus xylanilyticus</name>
    <dbReference type="NCBI Taxonomy" id="582475"/>
    <lineage>
        <taxon>Bacteria</taxon>
        <taxon>Bacillati</taxon>
        <taxon>Bacillota</taxon>
        <taxon>Bacilli</taxon>
        <taxon>Bacillales</taxon>
        <taxon>Bacillaceae</taxon>
        <taxon>Lysinibacillus</taxon>
    </lineage>
</organism>
<accession>A0ABT4EWV6</accession>
<dbReference type="EMBL" id="JAMDLZ010000033">
    <property type="protein sequence ID" value="MCY9548746.1"/>
    <property type="molecule type" value="Genomic_DNA"/>
</dbReference>
<reference evidence="1 2" key="1">
    <citation type="submission" date="2022-05" db="EMBL/GenBank/DDBJ databases">
        <title>Genome Sequencing of Bee-Associated Microbes.</title>
        <authorList>
            <person name="Dunlap C."/>
        </authorList>
    </citation>
    <scope>NUCLEOTIDE SEQUENCE [LARGE SCALE GENOMIC DNA]</scope>
    <source>
        <strain evidence="1 2">NRRL BD-083</strain>
    </source>
</reference>
<evidence type="ECO:0000313" key="2">
    <source>
        <dbReference type="Proteomes" id="UP001527052"/>
    </source>
</evidence>